<evidence type="ECO:0000256" key="3">
    <source>
        <dbReference type="ARBA" id="ARBA00023004"/>
    </source>
</evidence>
<keyword evidence="7" id="KW-1185">Reference proteome</keyword>
<dbReference type="PANTHER" id="PTHR13932">
    <property type="entry name" value="COPROPORPHYRINIGEN III OXIDASE"/>
    <property type="match status" value="1"/>
</dbReference>
<feature type="domain" description="Radical SAM core" evidence="5">
    <location>
        <begin position="65"/>
        <end position="301"/>
    </location>
</feature>
<evidence type="ECO:0000256" key="1">
    <source>
        <dbReference type="ARBA" id="ARBA00022691"/>
    </source>
</evidence>
<dbReference type="InterPro" id="IPR058240">
    <property type="entry name" value="rSAM_sf"/>
</dbReference>
<evidence type="ECO:0000313" key="7">
    <source>
        <dbReference type="Proteomes" id="UP000320776"/>
    </source>
</evidence>
<name>A0A517DNP3_9FIRM</name>
<dbReference type="GO" id="GO:0006779">
    <property type="term" value="P:porphyrin-containing compound biosynthetic process"/>
    <property type="evidence" value="ECO:0007669"/>
    <property type="project" value="TreeGrafter"/>
</dbReference>
<protein>
    <submittedName>
        <fullName evidence="6">Putative heme utilization radical SAM enzyme HutW</fullName>
    </submittedName>
</protein>
<dbReference type="SUPFAM" id="SSF102114">
    <property type="entry name" value="Radical SAM enzymes"/>
    <property type="match status" value="1"/>
</dbReference>
<dbReference type="InterPro" id="IPR006638">
    <property type="entry name" value="Elp3/MiaA/NifB-like_rSAM"/>
</dbReference>
<evidence type="ECO:0000256" key="4">
    <source>
        <dbReference type="ARBA" id="ARBA00023014"/>
    </source>
</evidence>
<dbReference type="Proteomes" id="UP000320776">
    <property type="component" value="Chromosome"/>
</dbReference>
<keyword evidence="2" id="KW-0479">Metal-binding</keyword>
<proteinExistence type="predicted"/>
<dbReference type="KEGG" id="sted:SPTER_02410"/>
<dbReference type="AlphaFoldDB" id="A0A517DNP3"/>
<dbReference type="OrthoDB" id="9808022at2"/>
<reference evidence="6 7" key="1">
    <citation type="submission" date="2019-02" db="EMBL/GenBank/DDBJ databases">
        <title>Closed genome of Sporomusa termitida DSM 4440.</title>
        <authorList>
            <person name="Poehlein A."/>
            <person name="Daniel R."/>
        </authorList>
    </citation>
    <scope>NUCLEOTIDE SEQUENCE [LARGE SCALE GENOMIC DNA]</scope>
    <source>
        <strain evidence="6 7">DSM 4440</strain>
    </source>
</reference>
<dbReference type="SMART" id="SM00729">
    <property type="entry name" value="Elp3"/>
    <property type="match status" value="1"/>
</dbReference>
<dbReference type="GO" id="GO:0051539">
    <property type="term" value="F:4 iron, 4 sulfur cluster binding"/>
    <property type="evidence" value="ECO:0007669"/>
    <property type="project" value="TreeGrafter"/>
</dbReference>
<dbReference type="InterPro" id="IPR034505">
    <property type="entry name" value="Coproporphyrinogen-III_oxidase"/>
</dbReference>
<dbReference type="GO" id="GO:0003824">
    <property type="term" value="F:catalytic activity"/>
    <property type="evidence" value="ECO:0007669"/>
    <property type="project" value="InterPro"/>
</dbReference>
<dbReference type="Pfam" id="PF04055">
    <property type="entry name" value="Radical_SAM"/>
    <property type="match status" value="1"/>
</dbReference>
<keyword evidence="1" id="KW-0949">S-adenosyl-L-methionine</keyword>
<dbReference type="RefSeq" id="WP_144348690.1">
    <property type="nucleotide sequence ID" value="NZ_CP036259.1"/>
</dbReference>
<dbReference type="GO" id="GO:0046872">
    <property type="term" value="F:metal ion binding"/>
    <property type="evidence" value="ECO:0007669"/>
    <property type="project" value="UniProtKB-KW"/>
</dbReference>
<evidence type="ECO:0000313" key="6">
    <source>
        <dbReference type="EMBL" id="QDR78990.1"/>
    </source>
</evidence>
<evidence type="ECO:0000259" key="5">
    <source>
        <dbReference type="PROSITE" id="PS51918"/>
    </source>
</evidence>
<evidence type="ECO:0000256" key="2">
    <source>
        <dbReference type="ARBA" id="ARBA00022723"/>
    </source>
</evidence>
<dbReference type="SFLD" id="SFLDS00029">
    <property type="entry name" value="Radical_SAM"/>
    <property type="match status" value="1"/>
</dbReference>
<dbReference type="NCBIfam" id="TIGR04107">
    <property type="entry name" value="rSAM_HutW"/>
    <property type="match status" value="1"/>
</dbReference>
<dbReference type="EMBL" id="CP036259">
    <property type="protein sequence ID" value="QDR78990.1"/>
    <property type="molecule type" value="Genomic_DNA"/>
</dbReference>
<organism evidence="6 7">
    <name type="scientific">Sporomusa termitida</name>
    <dbReference type="NCBI Taxonomy" id="2377"/>
    <lineage>
        <taxon>Bacteria</taxon>
        <taxon>Bacillati</taxon>
        <taxon>Bacillota</taxon>
        <taxon>Negativicutes</taxon>
        <taxon>Selenomonadales</taxon>
        <taxon>Sporomusaceae</taxon>
        <taxon>Sporomusa</taxon>
    </lineage>
</organism>
<keyword evidence="3" id="KW-0408">Iron</keyword>
<sequence>MRETKLKQILAAMDAQQYALTVGTATGEALAAAFAKRRVVHAGVRGKPLGPGEWQTAWQSLLRQATKAKQRAAYIHIPFCRHRCLYCGFFQNYADEDRETAYIDSLIKELQLSRDCRYLASGPVNAVFIGGGTPSTLAPHNIARLLDAVRACLPLANDYELTLEGRINDLEPARIEAWLAHGVNRVSIGVQSFDTGVRRSVGRLDDTATILKRLELLSGYNQATVIIDLIYGLPNQTNEVWASDINLLKTAAIDGLDLYQLNIYQGSALQQAIQAGKLPPAATTAEQAGMFAAAGATLTANAFSRLSICHWGKTNRERSMYNTLTKAGRHVIPFGAGAGGNIGGATMMLNRDVAAYIKSIEQGHKPIAAMLLLPAGSELHNAVVGQLERGYLNLKGLAVRYGPEVLELEPLLAIWEARGLIETGPAVARLTVAGQFWYMNITQSVLECLQALTSGRHAVAVQPIAAQG</sequence>
<dbReference type="CDD" id="cd01335">
    <property type="entry name" value="Radical_SAM"/>
    <property type="match status" value="1"/>
</dbReference>
<dbReference type="SFLD" id="SFLDG01065">
    <property type="entry name" value="anaerobic_coproporphyrinogen-I"/>
    <property type="match status" value="1"/>
</dbReference>
<dbReference type="PANTHER" id="PTHR13932:SF9">
    <property type="entry name" value="COPROPORPHYRINOGEN III OXIDASE"/>
    <property type="match status" value="1"/>
</dbReference>
<dbReference type="InterPro" id="IPR007197">
    <property type="entry name" value="rSAM"/>
</dbReference>
<dbReference type="SFLD" id="SFLDF00311">
    <property type="entry name" value="heme_degradation_proteins_(Hut"/>
    <property type="match status" value="1"/>
</dbReference>
<accession>A0A517DNP3</accession>
<dbReference type="InterPro" id="IPR026332">
    <property type="entry name" value="HutW"/>
</dbReference>
<dbReference type="Gene3D" id="3.20.20.70">
    <property type="entry name" value="Aldolase class I"/>
    <property type="match status" value="1"/>
</dbReference>
<dbReference type="GO" id="GO:0005737">
    <property type="term" value="C:cytoplasm"/>
    <property type="evidence" value="ECO:0007669"/>
    <property type="project" value="TreeGrafter"/>
</dbReference>
<dbReference type="InterPro" id="IPR013785">
    <property type="entry name" value="Aldolase_TIM"/>
</dbReference>
<dbReference type="PROSITE" id="PS51918">
    <property type="entry name" value="RADICAL_SAM"/>
    <property type="match status" value="1"/>
</dbReference>
<keyword evidence="4" id="KW-0411">Iron-sulfur</keyword>
<gene>
    <name evidence="6" type="ORF">SPTER_02410</name>
</gene>